<keyword evidence="1" id="KW-0472">Membrane</keyword>
<evidence type="ECO:0000313" key="3">
    <source>
        <dbReference type="Proteomes" id="UP001146120"/>
    </source>
</evidence>
<dbReference type="Proteomes" id="UP001146120">
    <property type="component" value="Unassembled WGS sequence"/>
</dbReference>
<proteinExistence type="predicted"/>
<accession>A0AAV2YUH6</accession>
<reference evidence="2" key="1">
    <citation type="submission" date="2022-11" db="EMBL/GenBank/DDBJ databases">
        <authorList>
            <person name="Morgan W.R."/>
            <person name="Tartar A."/>
        </authorList>
    </citation>
    <scope>NUCLEOTIDE SEQUENCE</scope>
    <source>
        <strain evidence="2">ARSEF 373</strain>
    </source>
</reference>
<keyword evidence="1" id="KW-1133">Transmembrane helix</keyword>
<name>A0AAV2YUH6_9STRA</name>
<organism evidence="2 3">
    <name type="scientific">Lagenidium giganteum</name>
    <dbReference type="NCBI Taxonomy" id="4803"/>
    <lineage>
        <taxon>Eukaryota</taxon>
        <taxon>Sar</taxon>
        <taxon>Stramenopiles</taxon>
        <taxon>Oomycota</taxon>
        <taxon>Peronosporomycetes</taxon>
        <taxon>Pythiales</taxon>
        <taxon>Pythiaceae</taxon>
    </lineage>
</organism>
<reference evidence="2" key="2">
    <citation type="journal article" date="2023" name="Microbiol Resour">
        <title>Decontamination and Annotation of the Draft Genome Sequence of the Oomycete Lagenidium giganteum ARSEF 373.</title>
        <authorList>
            <person name="Morgan W.R."/>
            <person name="Tartar A."/>
        </authorList>
    </citation>
    <scope>NUCLEOTIDE SEQUENCE</scope>
    <source>
        <strain evidence="2">ARSEF 373</strain>
    </source>
</reference>
<sequence>MLIVSIAKRMQGDEMNMHSSSNASVSKVVELVNMRKYYTMTVSRFAWSTQDLAARYNAQCPDTGGKCQGITAPLTKKSTNATDEVLLVGKNVLQGKDLPIYTYQFTTLWTPLIQWNQPVAFAHPSATDSMLPTYVDMILPRHFKKSTFNPTAVYDDTSKSYACNPVAELRMQFIETNKLYMEHPLQPTYTAAVFYLLQNGAVRKTMPLDGTNLTTLQLDNNKQRMALRASTPRINGIVTLAGCAIVAAVSLSILIGKGYFARRIRSQLAPHTVARVLLNGSAYPSAVMQCVVGPSNQMKPLKDFHVRDVVLTDKDNNSVTLKAAAVTKK</sequence>
<protein>
    <submittedName>
        <fullName evidence="2">Uncharacterized protein</fullName>
    </submittedName>
</protein>
<keyword evidence="3" id="KW-1185">Reference proteome</keyword>
<feature type="transmembrane region" description="Helical" evidence="1">
    <location>
        <begin position="234"/>
        <end position="255"/>
    </location>
</feature>
<comment type="caution">
    <text evidence="2">The sequence shown here is derived from an EMBL/GenBank/DDBJ whole genome shotgun (WGS) entry which is preliminary data.</text>
</comment>
<keyword evidence="1" id="KW-0812">Transmembrane</keyword>
<gene>
    <name evidence="2" type="ORF">N0F65_007134</name>
</gene>
<dbReference type="EMBL" id="DAKRPA010000109">
    <property type="protein sequence ID" value="DAZ98327.1"/>
    <property type="molecule type" value="Genomic_DNA"/>
</dbReference>
<evidence type="ECO:0000256" key="1">
    <source>
        <dbReference type="SAM" id="Phobius"/>
    </source>
</evidence>
<dbReference type="AlphaFoldDB" id="A0AAV2YUH6"/>
<evidence type="ECO:0000313" key="2">
    <source>
        <dbReference type="EMBL" id="DAZ98327.1"/>
    </source>
</evidence>